<proteinExistence type="predicted"/>
<feature type="compositionally biased region" description="Polar residues" evidence="1">
    <location>
        <begin position="87"/>
        <end position="98"/>
    </location>
</feature>
<dbReference type="OrthoDB" id="5424209at2759"/>
<sequence>MAETSTEPRSETPPITMCDKPLHENHEPRLGDMSDAPAAASLDVETKAKSDSSSHEVPDNGSAIKFHDSSPNSSDSSSPNSSSPNSVHTTFPDSNVLKTSHLPDDSSKENQNTQPSTLCDTSSRSDSDGETVILGNPTAINENDSDKASPNNSSAEDSGAVSGAGIHINPDVERSGTPDSFSHDGSDSSSQGSTTTSPVSPRSISPASSTSTAFQVPLDTDEDDEDEPRIPQGSQSICAYASPVQNGCRTRTSCDRNDDTGRWHVEPDGFINEARRAGGPYLFPLPVDTNRLKINDPLHDILEDCTVVQPIMSILAEHGVHPLSMRLRNCEYKLFNRFNYLPTLIFSATRDTFDDSWVQACRQIWTHLSNVGLGKVNVEISEFEIKPTFVWSMQRTDRVWPVYMDLLLRIHDEVDVTGMVRLGIIREGNTDSRENLPLTVSMDVQYDSNRDWRGTRDHIVEILDDMNLPMVGVTIMKGKIFRG</sequence>
<evidence type="ECO:0000256" key="1">
    <source>
        <dbReference type="SAM" id="MobiDB-lite"/>
    </source>
</evidence>
<accession>A0A0M8P0Z3</accession>
<protein>
    <submittedName>
        <fullName evidence="2">Uncharacterized protein</fullName>
    </submittedName>
</protein>
<organism evidence="2 3">
    <name type="scientific">Penicillium nordicum</name>
    <dbReference type="NCBI Taxonomy" id="229535"/>
    <lineage>
        <taxon>Eukaryota</taxon>
        <taxon>Fungi</taxon>
        <taxon>Dikarya</taxon>
        <taxon>Ascomycota</taxon>
        <taxon>Pezizomycotina</taxon>
        <taxon>Eurotiomycetes</taxon>
        <taxon>Eurotiomycetidae</taxon>
        <taxon>Eurotiales</taxon>
        <taxon>Aspergillaceae</taxon>
        <taxon>Penicillium</taxon>
    </lineage>
</organism>
<feature type="compositionally biased region" description="Low complexity" evidence="1">
    <location>
        <begin position="69"/>
        <end position="86"/>
    </location>
</feature>
<feature type="compositionally biased region" description="Basic and acidic residues" evidence="1">
    <location>
        <begin position="1"/>
        <end position="10"/>
    </location>
</feature>
<evidence type="ECO:0000313" key="3">
    <source>
        <dbReference type="Proteomes" id="UP000037696"/>
    </source>
</evidence>
<dbReference type="EMBL" id="LHQQ01000265">
    <property type="protein sequence ID" value="KOS38200.1"/>
    <property type="molecule type" value="Genomic_DNA"/>
</dbReference>
<name>A0A0M8P0Z3_9EURO</name>
<feature type="compositionally biased region" description="Basic and acidic residues" evidence="1">
    <location>
        <begin position="170"/>
        <end position="186"/>
    </location>
</feature>
<dbReference type="Proteomes" id="UP000037696">
    <property type="component" value="Unassembled WGS sequence"/>
</dbReference>
<dbReference type="STRING" id="229535.A0A0M8P0Z3"/>
<feature type="compositionally biased region" description="Polar residues" evidence="1">
    <location>
        <begin position="109"/>
        <end position="124"/>
    </location>
</feature>
<dbReference type="AlphaFoldDB" id="A0A0M8P0Z3"/>
<feature type="compositionally biased region" description="Low complexity" evidence="1">
    <location>
        <begin position="187"/>
        <end position="211"/>
    </location>
</feature>
<keyword evidence="3" id="KW-1185">Reference proteome</keyword>
<feature type="compositionally biased region" description="Basic and acidic residues" evidence="1">
    <location>
        <begin position="44"/>
        <end position="58"/>
    </location>
</feature>
<gene>
    <name evidence="2" type="ORF">ACN38_g10983</name>
</gene>
<reference evidence="2 3" key="1">
    <citation type="submission" date="2015-08" db="EMBL/GenBank/DDBJ databases">
        <title>Genome sequencing of Penicillium nordicum.</title>
        <authorList>
            <person name="Nguyen H.D."/>
            <person name="Seifert K.A."/>
        </authorList>
    </citation>
    <scope>NUCLEOTIDE SEQUENCE [LARGE SCALE GENOMIC DNA]</scope>
    <source>
        <strain evidence="2 3">DAOMC 185683</strain>
    </source>
</reference>
<feature type="region of interest" description="Disordered" evidence="1">
    <location>
        <begin position="1"/>
        <end position="213"/>
    </location>
</feature>
<feature type="compositionally biased region" description="Polar residues" evidence="1">
    <location>
        <begin position="138"/>
        <end position="156"/>
    </location>
</feature>
<feature type="compositionally biased region" description="Basic and acidic residues" evidence="1">
    <location>
        <begin position="20"/>
        <end position="32"/>
    </location>
</feature>
<evidence type="ECO:0000313" key="2">
    <source>
        <dbReference type="EMBL" id="KOS38200.1"/>
    </source>
</evidence>
<comment type="caution">
    <text evidence="2">The sequence shown here is derived from an EMBL/GenBank/DDBJ whole genome shotgun (WGS) entry which is preliminary data.</text>
</comment>